<evidence type="ECO:0000313" key="6">
    <source>
        <dbReference type="EMBL" id="MFD1176841.1"/>
    </source>
</evidence>
<comment type="caution">
    <text evidence="6">The sequence shown here is derived from an EMBL/GenBank/DDBJ whole genome shotgun (WGS) entry which is preliminary data.</text>
</comment>
<accession>A0ABW3RWL0</accession>
<evidence type="ECO:0000256" key="2">
    <source>
        <dbReference type="ARBA" id="ARBA00006739"/>
    </source>
</evidence>
<dbReference type="EMBL" id="JBHTLM010000006">
    <property type="protein sequence ID" value="MFD1176841.1"/>
    <property type="molecule type" value="Genomic_DNA"/>
</dbReference>
<sequence length="310" mass="35596">MLSEPITVSIIITVKNGGIDLYTTMESLKVSRTTLSYEVIIVDEGSVDGCCDFLMGYRFERPIKRLKGEQGIPARNVGAAHATGKYLIFCGAHLYYDDYWMEKLLEPLMTGEADCSSPSFKVREHSVVIPNRDHEVYGLLSSIRNYPLVAEGKALTWLSWECFAVHRDKFRDIGGIEDGFIGKEMETAEFSLRIWLLGGFCAYVPEVSLIQVFRQNFPYDDSMEQWGFDLLILAYLHFSEALISVCCGQVYRTFRESEIAKSESEQREAVELRRQKYAYLRKYDDTWFLSRFGIEFEDDRDKLGPAGYPN</sequence>
<dbReference type="Pfam" id="PF00535">
    <property type="entry name" value="Glycos_transf_2"/>
    <property type="match status" value="1"/>
</dbReference>
<gene>
    <name evidence="6" type="ORF">ACFQ3W_11095</name>
</gene>
<evidence type="ECO:0000259" key="5">
    <source>
        <dbReference type="Pfam" id="PF00535"/>
    </source>
</evidence>
<feature type="domain" description="Glycosyltransferase 2-like" evidence="5">
    <location>
        <begin position="9"/>
        <end position="171"/>
    </location>
</feature>
<keyword evidence="3" id="KW-0328">Glycosyltransferase</keyword>
<reference evidence="7" key="1">
    <citation type="journal article" date="2019" name="Int. J. Syst. Evol. Microbiol.">
        <title>The Global Catalogue of Microorganisms (GCM) 10K type strain sequencing project: providing services to taxonomists for standard genome sequencing and annotation.</title>
        <authorList>
            <consortium name="The Broad Institute Genomics Platform"/>
            <consortium name="The Broad Institute Genome Sequencing Center for Infectious Disease"/>
            <person name="Wu L."/>
            <person name="Ma J."/>
        </authorList>
    </citation>
    <scope>NUCLEOTIDE SEQUENCE [LARGE SCALE GENOMIC DNA]</scope>
    <source>
        <strain evidence="7">CCUG 59189</strain>
    </source>
</reference>
<evidence type="ECO:0000256" key="1">
    <source>
        <dbReference type="ARBA" id="ARBA00004776"/>
    </source>
</evidence>
<dbReference type="InterPro" id="IPR001173">
    <property type="entry name" value="Glyco_trans_2-like"/>
</dbReference>
<comment type="similarity">
    <text evidence="2">Belongs to the glycosyltransferase 2 family.</text>
</comment>
<dbReference type="PANTHER" id="PTHR43179:SF12">
    <property type="entry name" value="GALACTOFURANOSYLTRANSFERASE GLFT2"/>
    <property type="match status" value="1"/>
</dbReference>
<protein>
    <submittedName>
        <fullName evidence="6">Glycosyltransferase family 2 protein</fullName>
    </submittedName>
</protein>
<evidence type="ECO:0000256" key="3">
    <source>
        <dbReference type="ARBA" id="ARBA00022676"/>
    </source>
</evidence>
<dbReference type="Gene3D" id="3.90.550.10">
    <property type="entry name" value="Spore Coat Polysaccharide Biosynthesis Protein SpsA, Chain A"/>
    <property type="match status" value="1"/>
</dbReference>
<dbReference type="SUPFAM" id="SSF53448">
    <property type="entry name" value="Nucleotide-diphospho-sugar transferases"/>
    <property type="match status" value="1"/>
</dbReference>
<evidence type="ECO:0000313" key="7">
    <source>
        <dbReference type="Proteomes" id="UP001597262"/>
    </source>
</evidence>
<dbReference type="InterPro" id="IPR029044">
    <property type="entry name" value="Nucleotide-diphossugar_trans"/>
</dbReference>
<dbReference type="RefSeq" id="WP_379319283.1">
    <property type="nucleotide sequence ID" value="NZ_JBHTLM010000006.1"/>
</dbReference>
<comment type="pathway">
    <text evidence="1">Cell wall biogenesis; cell wall polysaccharide biosynthesis.</text>
</comment>
<proteinExistence type="inferred from homology"/>
<dbReference type="PANTHER" id="PTHR43179">
    <property type="entry name" value="RHAMNOSYLTRANSFERASE WBBL"/>
    <property type="match status" value="1"/>
</dbReference>
<name>A0ABW3RWL0_9BACL</name>
<dbReference type="Proteomes" id="UP001597262">
    <property type="component" value="Unassembled WGS sequence"/>
</dbReference>
<evidence type="ECO:0000256" key="4">
    <source>
        <dbReference type="ARBA" id="ARBA00022679"/>
    </source>
</evidence>
<keyword evidence="7" id="KW-1185">Reference proteome</keyword>
<keyword evidence="4" id="KW-0808">Transferase</keyword>
<organism evidence="6 7">
    <name type="scientific">Paenibacillus puldeungensis</name>
    <dbReference type="NCBI Taxonomy" id="696536"/>
    <lineage>
        <taxon>Bacteria</taxon>
        <taxon>Bacillati</taxon>
        <taxon>Bacillota</taxon>
        <taxon>Bacilli</taxon>
        <taxon>Bacillales</taxon>
        <taxon>Paenibacillaceae</taxon>
        <taxon>Paenibacillus</taxon>
    </lineage>
</organism>